<evidence type="ECO:0000256" key="4">
    <source>
        <dbReference type="ARBA" id="ARBA00023136"/>
    </source>
</evidence>
<accession>A0A5A9ZIK7</accession>
<dbReference type="RefSeq" id="WP_149187066.1">
    <property type="nucleotide sequence ID" value="NZ_VINQ01000004.1"/>
</dbReference>
<evidence type="ECO:0000256" key="3">
    <source>
        <dbReference type="ARBA" id="ARBA00022989"/>
    </source>
</evidence>
<gene>
    <name evidence="6" type="ORF">FLO80_08385</name>
</gene>
<evidence type="ECO:0000256" key="1">
    <source>
        <dbReference type="ARBA" id="ARBA00004141"/>
    </source>
</evidence>
<dbReference type="AlphaFoldDB" id="A0A5A9ZIK7"/>
<proteinExistence type="predicted"/>
<dbReference type="GO" id="GO:0016020">
    <property type="term" value="C:membrane"/>
    <property type="evidence" value="ECO:0007669"/>
    <property type="project" value="UniProtKB-SubCell"/>
</dbReference>
<keyword evidence="4 5" id="KW-0472">Membrane</keyword>
<dbReference type="Pfam" id="PF07681">
    <property type="entry name" value="DoxX"/>
    <property type="match status" value="1"/>
</dbReference>
<evidence type="ECO:0000313" key="6">
    <source>
        <dbReference type="EMBL" id="KAA0916895.1"/>
    </source>
</evidence>
<keyword evidence="2 5" id="KW-0812">Transmembrane</keyword>
<name>A0A5A9ZIK7_9RHOB</name>
<keyword evidence="7" id="KW-1185">Reference proteome</keyword>
<sequence>MTARLELAAGRVLLAGLFLAGAVQKVMQPDTASALLAGFGLPEWLVWPAMIFNAGAAFLLIANMCLRPVSRALAFYCLVTSAFHFVPSDPWQMSIMVKNWALAGGLLVLSASTMDRGREETRLAPKR</sequence>
<dbReference type="InterPro" id="IPR032808">
    <property type="entry name" value="DoxX"/>
</dbReference>
<evidence type="ECO:0000256" key="5">
    <source>
        <dbReference type="SAM" id="Phobius"/>
    </source>
</evidence>
<feature type="transmembrane region" description="Helical" evidence="5">
    <location>
        <begin position="44"/>
        <end position="62"/>
    </location>
</feature>
<organism evidence="6 7">
    <name type="scientific">Aquicoccus porphyridii</name>
    <dbReference type="NCBI Taxonomy" id="1852029"/>
    <lineage>
        <taxon>Bacteria</taxon>
        <taxon>Pseudomonadati</taxon>
        <taxon>Pseudomonadota</taxon>
        <taxon>Alphaproteobacteria</taxon>
        <taxon>Rhodobacterales</taxon>
        <taxon>Paracoccaceae</taxon>
        <taxon>Aquicoccus</taxon>
    </lineage>
</organism>
<evidence type="ECO:0000256" key="2">
    <source>
        <dbReference type="ARBA" id="ARBA00022692"/>
    </source>
</evidence>
<protein>
    <submittedName>
        <fullName evidence="6">DoxX family protein</fullName>
    </submittedName>
</protein>
<keyword evidence="3 5" id="KW-1133">Transmembrane helix</keyword>
<reference evidence="6 7" key="1">
    <citation type="submission" date="2019-07" db="EMBL/GenBank/DDBJ databases">
        <title>Aquicoccus porphyridii gen. nov., sp. nov., isolated from a small marine red alga, Porphyridium marinum.</title>
        <authorList>
            <person name="Liu L."/>
        </authorList>
    </citation>
    <scope>NUCLEOTIDE SEQUENCE [LARGE SCALE GENOMIC DNA]</scope>
    <source>
        <strain evidence="6 7">L1 8-17</strain>
    </source>
</reference>
<dbReference type="Proteomes" id="UP000325291">
    <property type="component" value="Unassembled WGS sequence"/>
</dbReference>
<comment type="caution">
    <text evidence="6">The sequence shown here is derived from an EMBL/GenBank/DDBJ whole genome shotgun (WGS) entry which is preliminary data.</text>
</comment>
<dbReference type="EMBL" id="VINQ01000004">
    <property type="protein sequence ID" value="KAA0916895.1"/>
    <property type="molecule type" value="Genomic_DNA"/>
</dbReference>
<comment type="subcellular location">
    <subcellularLocation>
        <location evidence="1">Membrane</location>
        <topology evidence="1">Multi-pass membrane protein</topology>
    </subcellularLocation>
</comment>
<evidence type="ECO:0000313" key="7">
    <source>
        <dbReference type="Proteomes" id="UP000325291"/>
    </source>
</evidence>